<dbReference type="Gene3D" id="1.10.357.10">
    <property type="entry name" value="Tetracycline Repressor, domain 2"/>
    <property type="match status" value="1"/>
</dbReference>
<dbReference type="Pfam" id="PF00440">
    <property type="entry name" value="TetR_N"/>
    <property type="match status" value="1"/>
</dbReference>
<evidence type="ECO:0000256" key="1">
    <source>
        <dbReference type="ARBA" id="ARBA00022491"/>
    </source>
</evidence>
<keyword evidence="3 5" id="KW-0238">DNA-binding</keyword>
<dbReference type="InterPro" id="IPR050109">
    <property type="entry name" value="HTH-type_TetR-like_transc_reg"/>
</dbReference>
<dbReference type="RefSeq" id="WP_197914779.1">
    <property type="nucleotide sequence ID" value="NZ_CP065628.1"/>
</dbReference>
<dbReference type="SUPFAM" id="SSF46689">
    <property type="entry name" value="Homeodomain-like"/>
    <property type="match status" value="1"/>
</dbReference>
<dbReference type="PROSITE" id="PS50977">
    <property type="entry name" value="HTH_TETR_2"/>
    <property type="match status" value="1"/>
</dbReference>
<dbReference type="EMBL" id="CP065628">
    <property type="protein sequence ID" value="QPR30783.1"/>
    <property type="molecule type" value="Genomic_DNA"/>
</dbReference>
<evidence type="ECO:0000256" key="2">
    <source>
        <dbReference type="ARBA" id="ARBA00023015"/>
    </source>
</evidence>
<evidence type="ECO:0000259" key="6">
    <source>
        <dbReference type="PROSITE" id="PS50977"/>
    </source>
</evidence>
<evidence type="ECO:0000313" key="10">
    <source>
        <dbReference type="Proteomes" id="UP000595198"/>
    </source>
</evidence>
<dbReference type="AlphaFoldDB" id="A0AB37GH37"/>
<sequence>MSMMSPQEKAISDAAIKVIVNQGFDVVSVRKVAQQAGVAPGTVQYFMGTKDELLSRALLRSAARQHERVSSLRFQSNTSPLEQLHRSLLELLPIGPIQREDAALWVILGAAASTRKVLAQEYQNELSRFQDHLISALSAADVPGDIAQTARLITAIVNGLALDYMHAKPDAETTKALSEDLSSSLQRILQK</sequence>
<dbReference type="InterPro" id="IPR001647">
    <property type="entry name" value="HTH_TetR"/>
</dbReference>
<dbReference type="PANTHER" id="PTHR30055">
    <property type="entry name" value="HTH-TYPE TRANSCRIPTIONAL REGULATOR RUTR"/>
    <property type="match status" value="1"/>
</dbReference>
<name>A0AB37GH37_CORAY</name>
<keyword evidence="4" id="KW-0804">Transcription</keyword>
<evidence type="ECO:0000313" key="7">
    <source>
        <dbReference type="EMBL" id="QPR30783.1"/>
    </source>
</evidence>
<dbReference type="PANTHER" id="PTHR30055:SF234">
    <property type="entry name" value="HTH-TYPE TRANSCRIPTIONAL REGULATOR BETI"/>
    <property type="match status" value="1"/>
</dbReference>
<dbReference type="PRINTS" id="PR00455">
    <property type="entry name" value="HTHTETR"/>
</dbReference>
<accession>A0AB37GH37</accession>
<feature type="domain" description="HTH tetR-type" evidence="6">
    <location>
        <begin position="5"/>
        <end position="65"/>
    </location>
</feature>
<reference evidence="9 10" key="1">
    <citation type="submission" date="2020-12" db="EMBL/GenBank/DDBJ databases">
        <title>FDA dAtabase for Regulatory Grade micrObial Sequences (FDA-ARGOS): Supporting development and validation of Infectious Disease Dx tests.</title>
        <authorList>
            <person name="Sproer C."/>
            <person name="Gronow S."/>
            <person name="Severitt S."/>
            <person name="Schroder I."/>
            <person name="Tallon L."/>
            <person name="Sadzewicz L."/>
            <person name="Zhao X."/>
            <person name="Boylan J."/>
            <person name="Ott S."/>
            <person name="Bowen H."/>
            <person name="Vavikolanu K."/>
            <person name="Mehta A."/>
            <person name="Aluvathingal J."/>
            <person name="Nadendla S."/>
            <person name="Lowell S."/>
            <person name="Myers T."/>
            <person name="Yan Y."/>
            <person name="Sichtig H."/>
        </authorList>
    </citation>
    <scope>NUCLEOTIDE SEQUENCE [LARGE SCALE GENOMIC DNA]</scope>
    <source>
        <strain evidence="7 9">FDAARGOS_938</strain>
        <strain evidence="8 10">FDAARGOS_991</strain>
    </source>
</reference>
<evidence type="ECO:0000256" key="3">
    <source>
        <dbReference type="ARBA" id="ARBA00023125"/>
    </source>
</evidence>
<dbReference type="SUPFAM" id="SSF48498">
    <property type="entry name" value="Tetracyclin repressor-like, C-terminal domain"/>
    <property type="match status" value="1"/>
</dbReference>
<dbReference type="InterPro" id="IPR039538">
    <property type="entry name" value="BetI_C"/>
</dbReference>
<dbReference type="EMBL" id="CP066023">
    <property type="protein sequence ID" value="QQB82614.1"/>
    <property type="molecule type" value="Genomic_DNA"/>
</dbReference>
<protein>
    <submittedName>
        <fullName evidence="7">TetR/AcrR family transcriptional regulator</fullName>
    </submittedName>
</protein>
<keyword evidence="2" id="KW-0805">Transcription regulation</keyword>
<dbReference type="Proteomes" id="UP000595198">
    <property type="component" value="Chromosome"/>
</dbReference>
<proteinExistence type="predicted"/>
<evidence type="ECO:0000256" key="5">
    <source>
        <dbReference type="PROSITE-ProRule" id="PRU00335"/>
    </source>
</evidence>
<gene>
    <name evidence="7" type="ORF">I6G95_11515</name>
    <name evidence="8" type="ORF">I6H48_12045</name>
</gene>
<dbReference type="Proteomes" id="UP000594774">
    <property type="component" value="Chromosome"/>
</dbReference>
<evidence type="ECO:0000313" key="8">
    <source>
        <dbReference type="EMBL" id="QQB82614.1"/>
    </source>
</evidence>
<feature type="DNA-binding region" description="H-T-H motif" evidence="5">
    <location>
        <begin position="28"/>
        <end position="47"/>
    </location>
</feature>
<organism evidence="7 9">
    <name type="scientific">Corynebacterium amycolatum</name>
    <dbReference type="NCBI Taxonomy" id="43765"/>
    <lineage>
        <taxon>Bacteria</taxon>
        <taxon>Bacillati</taxon>
        <taxon>Actinomycetota</taxon>
        <taxon>Actinomycetes</taxon>
        <taxon>Mycobacteriales</taxon>
        <taxon>Corynebacteriaceae</taxon>
        <taxon>Corynebacterium</taxon>
    </lineage>
</organism>
<dbReference type="InterPro" id="IPR036271">
    <property type="entry name" value="Tet_transcr_reg_TetR-rel_C_sf"/>
</dbReference>
<dbReference type="GO" id="GO:0003700">
    <property type="term" value="F:DNA-binding transcription factor activity"/>
    <property type="evidence" value="ECO:0007669"/>
    <property type="project" value="TreeGrafter"/>
</dbReference>
<dbReference type="InterPro" id="IPR009057">
    <property type="entry name" value="Homeodomain-like_sf"/>
</dbReference>
<keyword evidence="10" id="KW-1185">Reference proteome</keyword>
<evidence type="ECO:0000256" key="4">
    <source>
        <dbReference type="ARBA" id="ARBA00023163"/>
    </source>
</evidence>
<keyword evidence="1" id="KW-0678">Repressor</keyword>
<evidence type="ECO:0000313" key="9">
    <source>
        <dbReference type="Proteomes" id="UP000594774"/>
    </source>
</evidence>
<dbReference type="GO" id="GO:0000976">
    <property type="term" value="F:transcription cis-regulatory region binding"/>
    <property type="evidence" value="ECO:0007669"/>
    <property type="project" value="TreeGrafter"/>
</dbReference>
<dbReference type="Pfam" id="PF13977">
    <property type="entry name" value="TetR_C_6"/>
    <property type="match status" value="1"/>
</dbReference>